<dbReference type="EMBL" id="QJKK01000001">
    <property type="protein sequence ID" value="RAL26680.1"/>
    <property type="molecule type" value="Genomic_DNA"/>
</dbReference>
<dbReference type="InterPro" id="IPR036803">
    <property type="entry name" value="Porphobilinogen_deaminase_C_sf"/>
</dbReference>
<dbReference type="GO" id="GO:0005737">
    <property type="term" value="C:cytoplasm"/>
    <property type="evidence" value="ECO:0007669"/>
    <property type="project" value="UniProtKB-UniRule"/>
</dbReference>
<dbReference type="SUPFAM" id="SSF53850">
    <property type="entry name" value="Periplasmic binding protein-like II"/>
    <property type="match status" value="1"/>
</dbReference>
<evidence type="ECO:0000256" key="8">
    <source>
        <dbReference type="HAMAP-Rule" id="MF_00260"/>
    </source>
</evidence>
<evidence type="ECO:0000256" key="7">
    <source>
        <dbReference type="ARBA" id="ARBA00048169"/>
    </source>
</evidence>
<comment type="subunit">
    <text evidence="4 8">Monomer.</text>
</comment>
<evidence type="ECO:0000259" key="9">
    <source>
        <dbReference type="Pfam" id="PF01379"/>
    </source>
</evidence>
<keyword evidence="5 8" id="KW-0808">Transferase</keyword>
<evidence type="ECO:0000259" key="10">
    <source>
        <dbReference type="Pfam" id="PF03900"/>
    </source>
</evidence>
<dbReference type="RefSeq" id="WP_113657285.1">
    <property type="nucleotide sequence ID" value="NZ_KZ845663.1"/>
</dbReference>
<dbReference type="Proteomes" id="UP000251213">
    <property type="component" value="Unassembled WGS sequence"/>
</dbReference>
<dbReference type="AlphaFoldDB" id="A0A364K8Z9"/>
<comment type="similarity">
    <text evidence="3 8">Belongs to the HMBS family.</text>
</comment>
<reference evidence="11 12" key="2">
    <citation type="submission" date="2018-06" db="EMBL/GenBank/DDBJ databases">
        <authorList>
            <person name="Zhirakovskaya E."/>
        </authorList>
    </citation>
    <scope>NUCLEOTIDE SEQUENCE [LARGE SCALE GENOMIC DNA]</scope>
    <source>
        <strain evidence="11 12">FBKL4.011</strain>
    </source>
</reference>
<dbReference type="SUPFAM" id="SSF54782">
    <property type="entry name" value="Porphobilinogen deaminase (hydroxymethylbilane synthase), C-terminal domain"/>
    <property type="match status" value="1"/>
</dbReference>
<dbReference type="InterPro" id="IPR022417">
    <property type="entry name" value="Porphobilin_deaminase_N"/>
</dbReference>
<comment type="cofactor">
    <cofactor evidence="8">
        <name>dipyrromethane</name>
        <dbReference type="ChEBI" id="CHEBI:60342"/>
    </cofactor>
    <text evidence="8">Binds 1 dipyrromethane group covalently.</text>
</comment>
<dbReference type="GO" id="GO:0004418">
    <property type="term" value="F:hydroxymethylbilane synthase activity"/>
    <property type="evidence" value="ECO:0007669"/>
    <property type="project" value="UniProtKB-UniRule"/>
</dbReference>
<sequence length="308" mass="33811">MRPLVVGTRKSLLALTQTNWVVQRLKAVFPELKVSQEKIVTKGDRILNVTLSKVGGKGLFVKEIEQALLDKRIDFAVHSMKDMPAEMPPGLIIGAVPLREDPRDCLISREGHTLAELPAGAIVGTSSLRRQAQILAERPDLQVKPVRGNLDTRLQKLKAGEFDAIILAAAGLMRMNWKDEVTEALSVNTMLPAVGQGALAIQCREDDQELLQLLVKIHHEETARTVRAERAFLKSFQGGCHLPLAAFAKQVDEQINLTGLVADPNGKKVIKGSITGQNEWELGQQLAEQLIEQGAKQLLAQIQKELVG</sequence>
<feature type="domain" description="Porphobilinogen deaminase C-terminal" evidence="10">
    <location>
        <begin position="224"/>
        <end position="291"/>
    </location>
</feature>
<dbReference type="Pfam" id="PF01379">
    <property type="entry name" value="Porphobil_deam"/>
    <property type="match status" value="1"/>
</dbReference>
<comment type="catalytic activity">
    <reaction evidence="7 8">
        <text>4 porphobilinogen + H2O = hydroxymethylbilane + 4 NH4(+)</text>
        <dbReference type="Rhea" id="RHEA:13185"/>
        <dbReference type="ChEBI" id="CHEBI:15377"/>
        <dbReference type="ChEBI" id="CHEBI:28938"/>
        <dbReference type="ChEBI" id="CHEBI:57845"/>
        <dbReference type="ChEBI" id="CHEBI:58126"/>
        <dbReference type="EC" id="2.5.1.61"/>
    </reaction>
</comment>
<comment type="pathway">
    <text evidence="2">Porphyrin-containing compound metabolism; protoporphyrin-IX biosynthesis; coproporphyrinogen-III from 5-aminolevulinate: step 2/4.</text>
</comment>
<dbReference type="HAMAP" id="MF_00260">
    <property type="entry name" value="Porphobil_deam"/>
    <property type="match status" value="1"/>
</dbReference>
<evidence type="ECO:0000256" key="5">
    <source>
        <dbReference type="ARBA" id="ARBA00022679"/>
    </source>
</evidence>
<evidence type="ECO:0000313" key="11">
    <source>
        <dbReference type="EMBL" id="RAL26680.1"/>
    </source>
</evidence>
<evidence type="ECO:0000256" key="4">
    <source>
        <dbReference type="ARBA" id="ARBA00011245"/>
    </source>
</evidence>
<dbReference type="OrthoDB" id="9810298at2"/>
<evidence type="ECO:0000256" key="3">
    <source>
        <dbReference type="ARBA" id="ARBA00005638"/>
    </source>
</evidence>
<comment type="miscellaneous">
    <text evidence="8">The porphobilinogen subunits are added to the dipyrromethane group.</text>
</comment>
<dbReference type="Gene3D" id="3.40.190.10">
    <property type="entry name" value="Periplasmic binding protein-like II"/>
    <property type="match status" value="2"/>
</dbReference>
<keyword evidence="12" id="KW-1185">Reference proteome</keyword>
<evidence type="ECO:0000313" key="12">
    <source>
        <dbReference type="Proteomes" id="UP000251213"/>
    </source>
</evidence>
<feature type="domain" description="Porphobilinogen deaminase N-terminal" evidence="9">
    <location>
        <begin position="4"/>
        <end position="211"/>
    </location>
</feature>
<reference evidence="11 12" key="1">
    <citation type="submission" date="2018-06" db="EMBL/GenBank/DDBJ databases">
        <title>Thermoflavimicrobium daqus sp. nov., a thermophilic microbe isolated from Moutai-flavour Daqu.</title>
        <authorList>
            <person name="Wang X."/>
            <person name="Zhou H."/>
        </authorList>
    </citation>
    <scope>NUCLEOTIDE SEQUENCE [LARGE SCALE GENOMIC DNA]</scope>
    <source>
        <strain evidence="11 12">FBKL4.011</strain>
    </source>
</reference>
<evidence type="ECO:0000256" key="6">
    <source>
        <dbReference type="ARBA" id="ARBA00023244"/>
    </source>
</evidence>
<comment type="function">
    <text evidence="1 8">Tetrapolymerization of the monopyrrole PBG into the hydroxymethylbilane pre-uroporphyrinogen in several discrete steps.</text>
</comment>
<evidence type="ECO:0000256" key="1">
    <source>
        <dbReference type="ARBA" id="ARBA00002869"/>
    </source>
</evidence>
<dbReference type="NCBIfam" id="TIGR00212">
    <property type="entry name" value="hemC"/>
    <property type="match status" value="1"/>
</dbReference>
<dbReference type="CDD" id="cd13646">
    <property type="entry name" value="PBP2_EcHMBS_like"/>
    <property type="match status" value="1"/>
</dbReference>
<protein>
    <recommendedName>
        <fullName evidence="8">Porphobilinogen deaminase</fullName>
        <shortName evidence="8">PBG</shortName>
        <ecNumber evidence="8">2.5.1.61</ecNumber>
    </recommendedName>
    <alternativeName>
        <fullName evidence="8">Hydroxymethylbilane synthase</fullName>
        <shortName evidence="8">HMBS</shortName>
    </alternativeName>
    <alternativeName>
        <fullName evidence="8">Pre-uroporphyrinogen synthase</fullName>
    </alternativeName>
</protein>
<dbReference type="FunFam" id="3.40.190.10:FF:000004">
    <property type="entry name" value="Porphobilinogen deaminase"/>
    <property type="match status" value="1"/>
</dbReference>
<dbReference type="PRINTS" id="PR00151">
    <property type="entry name" value="PORPHBDMNASE"/>
</dbReference>
<dbReference type="Gene3D" id="3.30.160.40">
    <property type="entry name" value="Porphobilinogen deaminase, C-terminal domain"/>
    <property type="match status" value="1"/>
</dbReference>
<dbReference type="PIRSF" id="PIRSF001438">
    <property type="entry name" value="4pyrrol_synth_OHMeBilane_synth"/>
    <property type="match status" value="1"/>
</dbReference>
<organism evidence="11 12">
    <name type="scientific">Thermoflavimicrobium daqui</name>
    <dbReference type="NCBI Taxonomy" id="2137476"/>
    <lineage>
        <taxon>Bacteria</taxon>
        <taxon>Bacillati</taxon>
        <taxon>Bacillota</taxon>
        <taxon>Bacilli</taxon>
        <taxon>Bacillales</taxon>
        <taxon>Thermoactinomycetaceae</taxon>
        <taxon>Thermoflavimicrobium</taxon>
    </lineage>
</organism>
<dbReference type="InterPro" id="IPR022418">
    <property type="entry name" value="Porphobilinogen_deaminase_C"/>
</dbReference>
<dbReference type="Pfam" id="PF03900">
    <property type="entry name" value="Porphobil_deamC"/>
    <property type="match status" value="1"/>
</dbReference>
<proteinExistence type="inferred from homology"/>
<keyword evidence="6 8" id="KW-0627">Porphyrin biosynthesis</keyword>
<dbReference type="PANTHER" id="PTHR11557:SF0">
    <property type="entry name" value="PORPHOBILINOGEN DEAMINASE"/>
    <property type="match status" value="1"/>
</dbReference>
<dbReference type="PANTHER" id="PTHR11557">
    <property type="entry name" value="PORPHOBILINOGEN DEAMINASE"/>
    <property type="match status" value="1"/>
</dbReference>
<feature type="modified residue" description="S-(dipyrrolylmethanemethyl)cysteine" evidence="8">
    <location>
        <position position="240"/>
    </location>
</feature>
<comment type="caution">
    <text evidence="11">The sequence shown here is derived from an EMBL/GenBank/DDBJ whole genome shotgun (WGS) entry which is preliminary data.</text>
</comment>
<dbReference type="InterPro" id="IPR000860">
    <property type="entry name" value="HemC"/>
</dbReference>
<dbReference type="FunFam" id="3.40.190.10:FF:000005">
    <property type="entry name" value="Porphobilinogen deaminase"/>
    <property type="match status" value="1"/>
</dbReference>
<accession>A0A364K8Z9</accession>
<dbReference type="EC" id="2.5.1.61" evidence="8"/>
<evidence type="ECO:0000256" key="2">
    <source>
        <dbReference type="ARBA" id="ARBA00004735"/>
    </source>
</evidence>
<gene>
    <name evidence="8" type="primary">hemC</name>
    <name evidence="11" type="ORF">DL897_01110</name>
</gene>
<name>A0A364K8Z9_9BACL</name>
<dbReference type="GO" id="GO:0006782">
    <property type="term" value="P:protoporphyrinogen IX biosynthetic process"/>
    <property type="evidence" value="ECO:0007669"/>
    <property type="project" value="UniProtKB-UniRule"/>
</dbReference>